<sequence>MKIRKVYGKVTIQASCSYNYFTIYNNQLMKTKSLFLASVFIISLFIFSCQEEKPKEKEVMDKKKTVCYQSISGKDTAWFSIDTSKKIINGLLTFSYTDKKERYEGQFKGEMYGDTLRGHYDFKINKAERWNRNPVAFLKKDGKLTMGIGQFMLIMGSAHFDNKVPIDYGKGRFIFEETMCNN</sequence>
<feature type="transmembrane region" description="Helical" evidence="1">
    <location>
        <begin position="33"/>
        <end position="50"/>
    </location>
</feature>
<dbReference type="AlphaFoldDB" id="A0A923IUP7"/>
<evidence type="ECO:0000313" key="3">
    <source>
        <dbReference type="Proteomes" id="UP000601055"/>
    </source>
</evidence>
<evidence type="ECO:0000313" key="2">
    <source>
        <dbReference type="EMBL" id="MBB2144389.1"/>
    </source>
</evidence>
<accession>A0A923IUP7</accession>
<organism evidence="2 3">
    <name type="scientific">Pedobacter planticolens</name>
    <dbReference type="NCBI Taxonomy" id="2679964"/>
    <lineage>
        <taxon>Bacteria</taxon>
        <taxon>Pseudomonadati</taxon>
        <taxon>Bacteroidota</taxon>
        <taxon>Sphingobacteriia</taxon>
        <taxon>Sphingobacteriales</taxon>
        <taxon>Sphingobacteriaceae</taxon>
        <taxon>Pedobacter</taxon>
    </lineage>
</organism>
<keyword evidence="1" id="KW-0472">Membrane</keyword>
<gene>
    <name evidence="2" type="ORF">GM921_02745</name>
</gene>
<dbReference type="RefSeq" id="WP_182921078.1">
    <property type="nucleotide sequence ID" value="NZ_WNXD01000001.1"/>
</dbReference>
<name>A0A923IUP7_9SPHI</name>
<protein>
    <submittedName>
        <fullName evidence="2">Uncharacterized protein</fullName>
    </submittedName>
</protein>
<keyword evidence="1" id="KW-1133">Transmembrane helix</keyword>
<keyword evidence="3" id="KW-1185">Reference proteome</keyword>
<dbReference type="Proteomes" id="UP000601055">
    <property type="component" value="Unassembled WGS sequence"/>
</dbReference>
<keyword evidence="1" id="KW-0812">Transmembrane</keyword>
<comment type="caution">
    <text evidence="2">The sequence shown here is derived from an EMBL/GenBank/DDBJ whole genome shotgun (WGS) entry which is preliminary data.</text>
</comment>
<reference evidence="2" key="1">
    <citation type="submission" date="2019-11" db="EMBL/GenBank/DDBJ databases">
        <title>Description of Pedobacter sp. LMG 31464T.</title>
        <authorList>
            <person name="Carlier A."/>
            <person name="Qi S."/>
            <person name="Vandamme P."/>
        </authorList>
    </citation>
    <scope>NUCLEOTIDE SEQUENCE</scope>
    <source>
        <strain evidence="2">LMG 31464</strain>
    </source>
</reference>
<proteinExistence type="predicted"/>
<evidence type="ECO:0000256" key="1">
    <source>
        <dbReference type="SAM" id="Phobius"/>
    </source>
</evidence>
<dbReference type="EMBL" id="WNXD01000001">
    <property type="protein sequence ID" value="MBB2144389.1"/>
    <property type="molecule type" value="Genomic_DNA"/>
</dbReference>